<dbReference type="Pfam" id="PF08240">
    <property type="entry name" value="ADH_N"/>
    <property type="match status" value="1"/>
</dbReference>
<dbReference type="Gene3D" id="3.90.180.10">
    <property type="entry name" value="Medium-chain alcohol dehydrogenases, catalytic domain"/>
    <property type="match status" value="1"/>
</dbReference>
<evidence type="ECO:0000259" key="8">
    <source>
        <dbReference type="SMART" id="SM00829"/>
    </source>
</evidence>
<keyword evidence="10" id="KW-1185">Reference proteome</keyword>
<organism evidence="9 10">
    <name type="scientific">Coniochaeta ligniaria NRRL 30616</name>
    <dbReference type="NCBI Taxonomy" id="1408157"/>
    <lineage>
        <taxon>Eukaryota</taxon>
        <taxon>Fungi</taxon>
        <taxon>Dikarya</taxon>
        <taxon>Ascomycota</taxon>
        <taxon>Pezizomycotina</taxon>
        <taxon>Sordariomycetes</taxon>
        <taxon>Sordariomycetidae</taxon>
        <taxon>Coniochaetales</taxon>
        <taxon>Coniochaetaceae</taxon>
        <taxon>Coniochaeta</taxon>
    </lineage>
</organism>
<reference evidence="9 10" key="1">
    <citation type="submission" date="2016-10" db="EMBL/GenBank/DDBJ databases">
        <title>Draft genome sequence of Coniochaeta ligniaria NRRL30616, a lignocellulolytic fungus for bioabatement of inhibitors in plant biomass hydrolysates.</title>
        <authorList>
            <consortium name="DOE Joint Genome Institute"/>
            <person name="Jimenez D.J."/>
            <person name="Hector R.E."/>
            <person name="Riley R."/>
            <person name="Sun H."/>
            <person name="Grigoriev I.V."/>
            <person name="Van Elsas J.D."/>
            <person name="Nichols N.N."/>
        </authorList>
    </citation>
    <scope>NUCLEOTIDE SEQUENCE [LARGE SCALE GENOMIC DNA]</scope>
    <source>
        <strain evidence="9 10">NRRL 30616</strain>
    </source>
</reference>
<dbReference type="SUPFAM" id="SSF50129">
    <property type="entry name" value="GroES-like"/>
    <property type="match status" value="1"/>
</dbReference>
<dbReference type="Gene3D" id="3.40.50.720">
    <property type="entry name" value="NAD(P)-binding Rossmann-like Domain"/>
    <property type="match status" value="1"/>
</dbReference>
<evidence type="ECO:0000256" key="2">
    <source>
        <dbReference type="ARBA" id="ARBA00008072"/>
    </source>
</evidence>
<feature type="transmembrane region" description="Helical" evidence="7">
    <location>
        <begin position="207"/>
        <end position="229"/>
    </location>
</feature>
<evidence type="ECO:0000313" key="9">
    <source>
        <dbReference type="EMBL" id="OIW35723.1"/>
    </source>
</evidence>
<keyword evidence="7" id="KW-0472">Membrane</keyword>
<dbReference type="PANTHER" id="PTHR43350">
    <property type="entry name" value="NAD-DEPENDENT ALCOHOL DEHYDROGENASE"/>
    <property type="match status" value="1"/>
</dbReference>
<feature type="transmembrane region" description="Helical" evidence="7">
    <location>
        <begin position="181"/>
        <end position="200"/>
    </location>
</feature>
<comment type="similarity">
    <text evidence="2 6">Belongs to the zinc-containing alcohol dehydrogenase family.</text>
</comment>
<evidence type="ECO:0000256" key="7">
    <source>
        <dbReference type="SAM" id="Phobius"/>
    </source>
</evidence>
<keyword evidence="3 6" id="KW-0479">Metal-binding</keyword>
<comment type="cofactor">
    <cofactor evidence="1 6">
        <name>Zn(2+)</name>
        <dbReference type="ChEBI" id="CHEBI:29105"/>
    </cofactor>
</comment>
<dbReference type="SUPFAM" id="SSF51735">
    <property type="entry name" value="NAD(P)-binding Rossmann-fold domains"/>
    <property type="match status" value="1"/>
</dbReference>
<dbReference type="InterPro" id="IPR020843">
    <property type="entry name" value="ER"/>
</dbReference>
<evidence type="ECO:0000256" key="3">
    <source>
        <dbReference type="ARBA" id="ARBA00022723"/>
    </source>
</evidence>
<dbReference type="PROSITE" id="PS00059">
    <property type="entry name" value="ADH_ZINC"/>
    <property type="match status" value="1"/>
</dbReference>
<dbReference type="GO" id="GO:0016491">
    <property type="term" value="F:oxidoreductase activity"/>
    <property type="evidence" value="ECO:0007669"/>
    <property type="project" value="UniProtKB-KW"/>
</dbReference>
<dbReference type="InterPro" id="IPR013154">
    <property type="entry name" value="ADH-like_N"/>
</dbReference>
<dbReference type="Proteomes" id="UP000182658">
    <property type="component" value="Unassembled WGS sequence"/>
</dbReference>
<feature type="non-terminal residue" evidence="9">
    <location>
        <position position="1"/>
    </location>
</feature>
<dbReference type="CDD" id="cd08278">
    <property type="entry name" value="benzyl_alcohol_DH"/>
    <property type="match status" value="1"/>
</dbReference>
<dbReference type="InterPro" id="IPR013149">
    <property type="entry name" value="ADH-like_C"/>
</dbReference>
<dbReference type="InParanoid" id="A0A1J7J8N8"/>
<keyword evidence="7" id="KW-1133">Transmembrane helix</keyword>
<keyword evidence="5" id="KW-0560">Oxidoreductase</keyword>
<evidence type="ECO:0000256" key="1">
    <source>
        <dbReference type="ARBA" id="ARBA00001947"/>
    </source>
</evidence>
<evidence type="ECO:0000313" key="10">
    <source>
        <dbReference type="Proteomes" id="UP000182658"/>
    </source>
</evidence>
<evidence type="ECO:0000256" key="5">
    <source>
        <dbReference type="ARBA" id="ARBA00023002"/>
    </source>
</evidence>
<evidence type="ECO:0000256" key="6">
    <source>
        <dbReference type="RuleBase" id="RU361277"/>
    </source>
</evidence>
<dbReference type="GO" id="GO:0008270">
    <property type="term" value="F:zinc ion binding"/>
    <property type="evidence" value="ECO:0007669"/>
    <property type="project" value="InterPro"/>
</dbReference>
<protein>
    <submittedName>
        <fullName evidence="9">Putative aryl-alcohol dehydrogenase</fullName>
    </submittedName>
</protein>
<evidence type="ECO:0000256" key="4">
    <source>
        <dbReference type="ARBA" id="ARBA00022833"/>
    </source>
</evidence>
<keyword evidence="4 6" id="KW-0862">Zinc</keyword>
<sequence>LGKMTLTSGIPTKAYVVDYKHAPFVLRDVMLDEVQPNEVLVEIKYTGICHTDIVVQHGGMPIGSYPAVLGHEGVGLVRHVGSNVLDKALSQGDIVSLSFHSCGMCSACKAGRCGGCPHMTETNFINTARNSGNGRKSPISLPDGTPVHGQFFGQSSLSKLAIVAETCVVRIPSARSDDLPFLAPLSCGYLTGAGTILNVLKPSKSSTVVILGMGAVGLASLMAAVAMGVETVIVVDVMDTKLALSLALGAKHAINTKDAATDLEASIKGICPGGADYIVDTTGVAALHGQAVKALAHAGTLAFVGVPPPTATLQIETLQFLTSCKKLIGVIEGDANPRELIPMLVDLYHQGRFPIDRISKCYPALSLDQAIADLKNGHVIKPILSWEEVH</sequence>
<gene>
    <name evidence="9" type="ORF">CONLIGDRAFT_690419</name>
</gene>
<name>A0A1J7J8N8_9PEZI</name>
<dbReference type="InterPro" id="IPR011032">
    <property type="entry name" value="GroES-like_sf"/>
</dbReference>
<dbReference type="Pfam" id="PF00107">
    <property type="entry name" value="ADH_zinc_N"/>
    <property type="match status" value="1"/>
</dbReference>
<dbReference type="PANTHER" id="PTHR43350:SF20">
    <property type="entry name" value="ENOYL REDUCTASE (ER) DOMAIN-CONTAINING PROTEIN"/>
    <property type="match status" value="1"/>
</dbReference>
<dbReference type="SMART" id="SM00829">
    <property type="entry name" value="PKS_ER"/>
    <property type="match status" value="1"/>
</dbReference>
<dbReference type="AlphaFoldDB" id="A0A1J7J8N8"/>
<dbReference type="STRING" id="1408157.A0A1J7J8N8"/>
<dbReference type="InterPro" id="IPR002328">
    <property type="entry name" value="ADH_Zn_CS"/>
</dbReference>
<dbReference type="OrthoDB" id="1560166at2759"/>
<feature type="domain" description="Enoyl reductase (ER)" evidence="8">
    <location>
        <begin position="21"/>
        <end position="384"/>
    </location>
</feature>
<dbReference type="InterPro" id="IPR036291">
    <property type="entry name" value="NAD(P)-bd_dom_sf"/>
</dbReference>
<dbReference type="EMBL" id="KV875093">
    <property type="protein sequence ID" value="OIW35723.1"/>
    <property type="molecule type" value="Genomic_DNA"/>
</dbReference>
<accession>A0A1J7J8N8</accession>
<proteinExistence type="inferred from homology"/>
<keyword evidence="7" id="KW-0812">Transmembrane</keyword>